<dbReference type="InterPro" id="IPR051147">
    <property type="entry name" value="CFAP_domain-containing"/>
</dbReference>
<dbReference type="AlphaFoldDB" id="A0A1Y1VAS1"/>
<dbReference type="GO" id="GO:0005856">
    <property type="term" value="C:cytoskeleton"/>
    <property type="evidence" value="ECO:0007669"/>
    <property type="project" value="UniProtKB-ARBA"/>
</dbReference>
<name>A0A1Y1VAS1_9FUNG</name>
<evidence type="ECO:0000259" key="4">
    <source>
        <dbReference type="Pfam" id="PF13863"/>
    </source>
</evidence>
<keyword evidence="1 2" id="KW-0175">Coiled coil</keyword>
<reference evidence="5 6" key="1">
    <citation type="submission" date="2016-08" db="EMBL/GenBank/DDBJ databases">
        <title>Genomes of anaerobic fungi encode conserved fungal cellulosomes for biomass hydrolysis.</title>
        <authorList>
            <consortium name="DOE Joint Genome Institute"/>
            <person name="Haitjema C.H."/>
            <person name="Gilmore S.P."/>
            <person name="Henske J.K."/>
            <person name="Solomon K.V."/>
            <person name="De Groot R."/>
            <person name="Kuo A."/>
            <person name="Mondo S.J."/>
            <person name="Salamov A.A."/>
            <person name="Labutti K."/>
            <person name="Zhao Z."/>
            <person name="Chiniquy J."/>
            <person name="Barry K."/>
            <person name="Brewer H.M."/>
            <person name="Purvine S.O."/>
            <person name="Wright A.T."/>
            <person name="Boxma B."/>
            <person name="Van Alen T."/>
            <person name="Hackstein J.H."/>
            <person name="Baker S.E."/>
            <person name="Grigoriev I.V."/>
            <person name="O'Malley M.A."/>
        </authorList>
    </citation>
    <scope>NUCLEOTIDE SEQUENCE [LARGE SCALE GENOMIC DNA]</scope>
    <source>
        <strain evidence="6">finn</strain>
    </source>
</reference>
<feature type="region of interest" description="Disordered" evidence="3">
    <location>
        <begin position="1"/>
        <end position="25"/>
    </location>
</feature>
<protein>
    <recommendedName>
        <fullName evidence="4">DUF4200 domain-containing protein</fullName>
    </recommendedName>
</protein>
<feature type="region of interest" description="Disordered" evidence="3">
    <location>
        <begin position="616"/>
        <end position="659"/>
    </location>
</feature>
<feature type="compositionally biased region" description="Acidic residues" evidence="3">
    <location>
        <begin position="649"/>
        <end position="659"/>
    </location>
</feature>
<feature type="coiled-coil region" evidence="2">
    <location>
        <begin position="445"/>
        <end position="543"/>
    </location>
</feature>
<feature type="compositionally biased region" description="Polar residues" evidence="3">
    <location>
        <begin position="381"/>
        <end position="403"/>
    </location>
</feature>
<dbReference type="Proteomes" id="UP000193719">
    <property type="component" value="Unassembled WGS sequence"/>
</dbReference>
<feature type="coiled-coil region" evidence="2">
    <location>
        <begin position="251"/>
        <end position="285"/>
    </location>
</feature>
<proteinExistence type="predicted"/>
<dbReference type="OrthoDB" id="10264063at2759"/>
<evidence type="ECO:0000313" key="5">
    <source>
        <dbReference type="EMBL" id="ORX50785.1"/>
    </source>
</evidence>
<dbReference type="Pfam" id="PF13863">
    <property type="entry name" value="DUF4200"/>
    <property type="match status" value="1"/>
</dbReference>
<evidence type="ECO:0000313" key="6">
    <source>
        <dbReference type="Proteomes" id="UP000193719"/>
    </source>
</evidence>
<dbReference type="PANTHER" id="PTHR21683:SF3">
    <property type="entry name" value="CILIA AND FLAGELLA ASSOCIATED PROTEIN 100"/>
    <property type="match status" value="1"/>
</dbReference>
<evidence type="ECO:0000256" key="3">
    <source>
        <dbReference type="SAM" id="MobiDB-lite"/>
    </source>
</evidence>
<dbReference type="InterPro" id="IPR025252">
    <property type="entry name" value="DUF4200"/>
</dbReference>
<dbReference type="STRING" id="1754191.A0A1Y1VAS1"/>
<sequence>MSETILNRSKRTLNDDNNDEINEPDVNNIENISNAEYNKEVKKTSQNNLNGNDISNDTNKLNSDIESNMSKIKSNNQKISNSLQRIEDKKNEEKKSWLPNINKSNQNIGSLMIENRDSSFNFKINKGKKLDPYSSKAFHMKYQNPFKVSFDITDNKDTFKIREQERKREKQEKEKQKKLHIYEKNMPKNRNFRELLEDDEDDKLYYQKLKKRNSELILLNQQKRSDRQFGKESLSSFIEKKREMFLLQYSLGVKRDEIKKLEDIIQAEEQKLLEDEKALEEDERKFDAFLRENDDNSVKAIKQAEAETKLKLEKCQEIKKLNQQIMSIRSDMSKNEDLLKDYRRYRQFLESITPESWFEEQEKIYGHSIKYKEKKKVSSDAIDNNKSSSNNGSFTKNKKANQGSKDKKASDEEIINEFEEYLYSDEINEPCPLYFTEPKQLLDIFSELEENNLALIQNCQESEESLEILKLQMKESNEKMDKETQQLRQQIESLNDAILREEEKAKQLEEKSIIFKSGTNDEEESQENLLEELNKKVKDVYKKCIGDNDANLSTLQMLTNVENRLEQLFEMIELMPPDKLEQAEKIKDKERRQRLREEKLGAQITLQEERVKKSLERARAPIKKKMGKPVAFRSVPPQKIKKQSKETNQMEEDDLEYYW</sequence>
<feature type="coiled-coil region" evidence="2">
    <location>
        <begin position="69"/>
        <end position="96"/>
    </location>
</feature>
<reference evidence="5 6" key="2">
    <citation type="submission" date="2016-08" db="EMBL/GenBank/DDBJ databases">
        <title>Pervasive Adenine N6-methylation of Active Genes in Fungi.</title>
        <authorList>
            <consortium name="DOE Joint Genome Institute"/>
            <person name="Mondo S.J."/>
            <person name="Dannebaum R.O."/>
            <person name="Kuo R.C."/>
            <person name="Labutti K."/>
            <person name="Haridas S."/>
            <person name="Kuo A."/>
            <person name="Salamov A."/>
            <person name="Ahrendt S.R."/>
            <person name="Lipzen A."/>
            <person name="Sullivan W."/>
            <person name="Andreopoulos W.B."/>
            <person name="Clum A."/>
            <person name="Lindquist E."/>
            <person name="Daum C."/>
            <person name="Ramamoorthy G.K."/>
            <person name="Gryganskyi A."/>
            <person name="Culley D."/>
            <person name="Magnuson J.K."/>
            <person name="James T.Y."/>
            <person name="O'Malley M.A."/>
            <person name="Stajich J.E."/>
            <person name="Spatafora J.W."/>
            <person name="Visel A."/>
            <person name="Grigoriev I.V."/>
        </authorList>
    </citation>
    <scope>NUCLEOTIDE SEQUENCE [LARGE SCALE GENOMIC DNA]</scope>
    <source>
        <strain evidence="6">finn</strain>
    </source>
</reference>
<feature type="domain" description="DUF4200" evidence="4">
    <location>
        <begin position="237"/>
        <end position="355"/>
    </location>
</feature>
<gene>
    <name evidence="5" type="ORF">BCR36DRAFT_352187</name>
</gene>
<organism evidence="5 6">
    <name type="scientific">Piromyces finnis</name>
    <dbReference type="NCBI Taxonomy" id="1754191"/>
    <lineage>
        <taxon>Eukaryota</taxon>
        <taxon>Fungi</taxon>
        <taxon>Fungi incertae sedis</taxon>
        <taxon>Chytridiomycota</taxon>
        <taxon>Chytridiomycota incertae sedis</taxon>
        <taxon>Neocallimastigomycetes</taxon>
        <taxon>Neocallimastigales</taxon>
        <taxon>Neocallimastigaceae</taxon>
        <taxon>Piromyces</taxon>
    </lineage>
</organism>
<dbReference type="EMBL" id="MCFH01000020">
    <property type="protein sequence ID" value="ORX50785.1"/>
    <property type="molecule type" value="Genomic_DNA"/>
</dbReference>
<feature type="region of interest" description="Disordered" evidence="3">
    <location>
        <begin position="379"/>
        <end position="410"/>
    </location>
</feature>
<dbReference type="PANTHER" id="PTHR21683">
    <property type="entry name" value="COILED-COIL DOMAIN-CONTAINING PROTEIN 42 LIKE-2-LIKE-RELATED"/>
    <property type="match status" value="1"/>
</dbReference>
<evidence type="ECO:0000256" key="2">
    <source>
        <dbReference type="SAM" id="Coils"/>
    </source>
</evidence>
<accession>A0A1Y1VAS1</accession>
<evidence type="ECO:0000256" key="1">
    <source>
        <dbReference type="ARBA" id="ARBA00023054"/>
    </source>
</evidence>
<keyword evidence="6" id="KW-1185">Reference proteome</keyword>
<comment type="caution">
    <text evidence="5">The sequence shown here is derived from an EMBL/GenBank/DDBJ whole genome shotgun (WGS) entry which is preliminary data.</text>
</comment>